<dbReference type="Gene3D" id="6.10.340.10">
    <property type="match status" value="1"/>
</dbReference>
<evidence type="ECO:0000256" key="8">
    <source>
        <dbReference type="ARBA" id="ARBA00022989"/>
    </source>
</evidence>
<dbReference type="InterPro" id="IPR036097">
    <property type="entry name" value="HisK_dim/P_sf"/>
</dbReference>
<dbReference type="EMBL" id="CP014841">
    <property type="protein sequence ID" value="AND68550.1"/>
    <property type="molecule type" value="Genomic_DNA"/>
</dbReference>
<dbReference type="AlphaFoldDB" id="A0A160MZ19"/>
<evidence type="ECO:0000256" key="9">
    <source>
        <dbReference type="ARBA" id="ARBA00023012"/>
    </source>
</evidence>
<gene>
    <name evidence="15" type="ORF">ATSB10_10960</name>
</gene>
<keyword evidence="9" id="KW-0902">Two-component regulatory system</keyword>
<name>A0A160MZ19_9GAMM</name>
<dbReference type="SUPFAM" id="SSF55874">
    <property type="entry name" value="ATPase domain of HSP90 chaperone/DNA topoisomerase II/histidine kinase"/>
    <property type="match status" value="1"/>
</dbReference>
<evidence type="ECO:0000256" key="4">
    <source>
        <dbReference type="ARBA" id="ARBA00022553"/>
    </source>
</evidence>
<evidence type="ECO:0000256" key="1">
    <source>
        <dbReference type="ARBA" id="ARBA00000085"/>
    </source>
</evidence>
<evidence type="ECO:0000256" key="6">
    <source>
        <dbReference type="ARBA" id="ARBA00022692"/>
    </source>
</evidence>
<dbReference type="Proteomes" id="UP000077255">
    <property type="component" value="Chromosome"/>
</dbReference>
<dbReference type="SUPFAM" id="SSF47384">
    <property type="entry name" value="Homodimeric domain of signal transducing histidine kinase"/>
    <property type="match status" value="1"/>
</dbReference>
<dbReference type="Pfam" id="PF00512">
    <property type="entry name" value="HisKA"/>
    <property type="match status" value="1"/>
</dbReference>
<dbReference type="STRING" id="445710.ATSB10_10960"/>
<dbReference type="InterPro" id="IPR004358">
    <property type="entry name" value="Sig_transdc_His_kin-like_C"/>
</dbReference>
<comment type="subcellular location">
    <subcellularLocation>
        <location evidence="2">Membrane</location>
    </subcellularLocation>
</comment>
<evidence type="ECO:0000259" key="13">
    <source>
        <dbReference type="PROSITE" id="PS50109"/>
    </source>
</evidence>
<dbReference type="GO" id="GO:0005886">
    <property type="term" value="C:plasma membrane"/>
    <property type="evidence" value="ECO:0007669"/>
    <property type="project" value="TreeGrafter"/>
</dbReference>
<feature type="compositionally biased region" description="Pro residues" evidence="11">
    <location>
        <begin position="106"/>
        <end position="132"/>
    </location>
</feature>
<keyword evidence="6 12" id="KW-0812">Transmembrane</keyword>
<keyword evidence="16" id="KW-1185">Reference proteome</keyword>
<feature type="transmembrane region" description="Helical" evidence="12">
    <location>
        <begin position="20"/>
        <end position="39"/>
    </location>
</feature>
<dbReference type="InterPro" id="IPR003660">
    <property type="entry name" value="HAMP_dom"/>
</dbReference>
<dbReference type="Pfam" id="PF02518">
    <property type="entry name" value="HATPase_c"/>
    <property type="match status" value="1"/>
</dbReference>
<dbReference type="InterPro" id="IPR003661">
    <property type="entry name" value="HisK_dim/P_dom"/>
</dbReference>
<dbReference type="PRINTS" id="PR00344">
    <property type="entry name" value="BCTRLSENSOR"/>
</dbReference>
<dbReference type="SMART" id="SM00388">
    <property type="entry name" value="HisKA"/>
    <property type="match status" value="1"/>
</dbReference>
<evidence type="ECO:0000256" key="12">
    <source>
        <dbReference type="SAM" id="Phobius"/>
    </source>
</evidence>
<reference evidence="15 16" key="1">
    <citation type="submission" date="2016-02" db="EMBL/GenBank/DDBJ databases">
        <title>Complete genome sequencing and analysis of ATSB10, Dyella thiooxydans isolated from rhizosphere soil of sunflower (Helianthus annuus L.).</title>
        <authorList>
            <person name="Lee Y."/>
            <person name="Hwangbo K."/>
            <person name="Chung H."/>
            <person name="Yoo J."/>
            <person name="Kim K.Y."/>
            <person name="Sa T.M."/>
            <person name="Um Y."/>
            <person name="Madhaiyan M."/>
        </authorList>
    </citation>
    <scope>NUCLEOTIDE SEQUENCE [LARGE SCALE GENOMIC DNA]</scope>
    <source>
        <strain evidence="15 16">ATSB10</strain>
    </source>
</reference>
<keyword evidence="5 15" id="KW-0808">Transferase</keyword>
<organism evidence="15 16">
    <name type="scientific">Dyella thiooxydans</name>
    <dbReference type="NCBI Taxonomy" id="445710"/>
    <lineage>
        <taxon>Bacteria</taxon>
        <taxon>Pseudomonadati</taxon>
        <taxon>Pseudomonadota</taxon>
        <taxon>Gammaproteobacteria</taxon>
        <taxon>Lysobacterales</taxon>
        <taxon>Rhodanobacteraceae</taxon>
        <taxon>Dyella</taxon>
    </lineage>
</organism>
<keyword evidence="8 12" id="KW-1133">Transmembrane helix</keyword>
<dbReference type="CDD" id="cd00082">
    <property type="entry name" value="HisKA"/>
    <property type="match status" value="1"/>
</dbReference>
<dbReference type="RefSeq" id="WP_157469091.1">
    <property type="nucleotide sequence ID" value="NZ_CP014841.1"/>
</dbReference>
<evidence type="ECO:0000256" key="10">
    <source>
        <dbReference type="ARBA" id="ARBA00023136"/>
    </source>
</evidence>
<feature type="region of interest" description="Disordered" evidence="11">
    <location>
        <begin position="91"/>
        <end position="138"/>
    </location>
</feature>
<accession>A0A160MZ19</accession>
<dbReference type="Gene3D" id="3.30.565.10">
    <property type="entry name" value="Histidine kinase-like ATPase, C-terminal domain"/>
    <property type="match status" value="1"/>
</dbReference>
<evidence type="ECO:0000313" key="15">
    <source>
        <dbReference type="EMBL" id="AND68550.1"/>
    </source>
</evidence>
<evidence type="ECO:0000259" key="14">
    <source>
        <dbReference type="PROSITE" id="PS50885"/>
    </source>
</evidence>
<sequence>MTPASSRPTGWRLRVAHKLFLLLAMAMAFSLLAMGLLTVHHLRSSFVAYVNDADLDRLTPLAQTLARRGDAVSGFDGLRDPQVWHSVLQRSLVPDQHPVDEGTGPRPSPLEAPLPPPPPPPPLPPPPPPPPAVAQTPSAPLPARVSLLDAGHAVVAGEIPPPGALERPIRVDGSVVGWLALRPLSRPADPRDTAFLAAQVRGMAWLAGLLLLLAMAVAWAFARHLLAPLRDVEKAARKLSDGAFGGQLTTHRQDELGDLVRHVNRLSKALAAHDTARQRWMADISHELRTPLAIVRGELEAMRDGVRPTDAATLASVHEEVMRLGRLVDDLHQWSMADAGSLSYRPARHDLAELLIEGVARFDATAQMAGIAIAHDDQPAPVHVDADRMRQLIDNLLSNSLRYTERGGRIEARVFVEGGQACLRIDDTPPGVPEEALPFLFQPLYRVDGSRNRALGGSGLGLAIAQRIAIAHGGTLTASVSPLGGLRMELHLPLETA</sequence>
<dbReference type="InterPro" id="IPR003594">
    <property type="entry name" value="HATPase_dom"/>
</dbReference>
<dbReference type="SMART" id="SM00387">
    <property type="entry name" value="HATPase_c"/>
    <property type="match status" value="1"/>
</dbReference>
<dbReference type="PANTHER" id="PTHR45436:SF5">
    <property type="entry name" value="SENSOR HISTIDINE KINASE TRCS"/>
    <property type="match status" value="1"/>
</dbReference>
<keyword evidence="7 15" id="KW-0418">Kinase</keyword>
<evidence type="ECO:0000256" key="3">
    <source>
        <dbReference type="ARBA" id="ARBA00012438"/>
    </source>
</evidence>
<keyword evidence="10 12" id="KW-0472">Membrane</keyword>
<feature type="domain" description="HAMP" evidence="14">
    <location>
        <begin position="223"/>
        <end position="275"/>
    </location>
</feature>
<feature type="domain" description="Histidine kinase" evidence="13">
    <location>
        <begin position="283"/>
        <end position="496"/>
    </location>
</feature>
<keyword evidence="4" id="KW-0597">Phosphoprotein</keyword>
<dbReference type="SMART" id="SM00304">
    <property type="entry name" value="HAMP"/>
    <property type="match status" value="1"/>
</dbReference>
<dbReference type="OrthoDB" id="9804645at2"/>
<dbReference type="PATRIC" id="fig|445710.3.peg.1092"/>
<dbReference type="CDD" id="cd06225">
    <property type="entry name" value="HAMP"/>
    <property type="match status" value="1"/>
</dbReference>
<dbReference type="SUPFAM" id="SSF158472">
    <property type="entry name" value="HAMP domain-like"/>
    <property type="match status" value="1"/>
</dbReference>
<dbReference type="PROSITE" id="PS50885">
    <property type="entry name" value="HAMP"/>
    <property type="match status" value="1"/>
</dbReference>
<dbReference type="PROSITE" id="PS50109">
    <property type="entry name" value="HIS_KIN"/>
    <property type="match status" value="1"/>
</dbReference>
<dbReference type="PANTHER" id="PTHR45436">
    <property type="entry name" value="SENSOR HISTIDINE KINASE YKOH"/>
    <property type="match status" value="1"/>
</dbReference>
<comment type="catalytic activity">
    <reaction evidence="1">
        <text>ATP + protein L-histidine = ADP + protein N-phospho-L-histidine.</text>
        <dbReference type="EC" id="2.7.13.3"/>
    </reaction>
</comment>
<proteinExistence type="predicted"/>
<evidence type="ECO:0000256" key="2">
    <source>
        <dbReference type="ARBA" id="ARBA00004370"/>
    </source>
</evidence>
<dbReference type="Pfam" id="PF00672">
    <property type="entry name" value="HAMP"/>
    <property type="match status" value="1"/>
</dbReference>
<feature type="transmembrane region" description="Helical" evidence="12">
    <location>
        <begin position="203"/>
        <end position="222"/>
    </location>
</feature>
<evidence type="ECO:0000313" key="16">
    <source>
        <dbReference type="Proteomes" id="UP000077255"/>
    </source>
</evidence>
<evidence type="ECO:0000256" key="5">
    <source>
        <dbReference type="ARBA" id="ARBA00022679"/>
    </source>
</evidence>
<dbReference type="InterPro" id="IPR036890">
    <property type="entry name" value="HATPase_C_sf"/>
</dbReference>
<dbReference type="EC" id="2.7.13.3" evidence="3"/>
<dbReference type="InterPro" id="IPR050428">
    <property type="entry name" value="TCS_sensor_his_kinase"/>
</dbReference>
<dbReference type="Gene3D" id="1.10.287.130">
    <property type="match status" value="1"/>
</dbReference>
<dbReference type="KEGG" id="dtx:ATSB10_10960"/>
<dbReference type="GO" id="GO:0000155">
    <property type="term" value="F:phosphorelay sensor kinase activity"/>
    <property type="evidence" value="ECO:0007669"/>
    <property type="project" value="InterPro"/>
</dbReference>
<evidence type="ECO:0000256" key="11">
    <source>
        <dbReference type="SAM" id="MobiDB-lite"/>
    </source>
</evidence>
<evidence type="ECO:0000256" key="7">
    <source>
        <dbReference type="ARBA" id="ARBA00022777"/>
    </source>
</evidence>
<protein>
    <recommendedName>
        <fullName evidence="3">histidine kinase</fullName>
        <ecNumber evidence="3">2.7.13.3</ecNumber>
    </recommendedName>
</protein>
<dbReference type="InterPro" id="IPR005467">
    <property type="entry name" value="His_kinase_dom"/>
</dbReference>